<proteinExistence type="predicted"/>
<evidence type="ECO:0008006" key="3">
    <source>
        <dbReference type="Google" id="ProtNLM"/>
    </source>
</evidence>
<dbReference type="InterPro" id="IPR011008">
    <property type="entry name" value="Dimeric_a/b-barrel"/>
</dbReference>
<evidence type="ECO:0000313" key="2">
    <source>
        <dbReference type="Proteomes" id="UP000217199"/>
    </source>
</evidence>
<keyword evidence="2" id="KW-1185">Reference proteome</keyword>
<dbReference type="OrthoDB" id="2851338at2759"/>
<dbReference type="SUPFAM" id="SSF54909">
    <property type="entry name" value="Dimeric alpha+beta barrel"/>
    <property type="match status" value="2"/>
</dbReference>
<dbReference type="Proteomes" id="UP000217199">
    <property type="component" value="Unassembled WGS sequence"/>
</dbReference>
<protein>
    <recommendedName>
        <fullName evidence="3">EthD domain-containing protein</fullName>
    </recommendedName>
</protein>
<accession>A0A286UST4</accession>
<dbReference type="STRING" id="2282107.A0A286UST4"/>
<reference evidence="1 2" key="1">
    <citation type="journal article" date="2017" name="Mol. Ecol.">
        <title>Comparative and population genomic landscape of Phellinus noxius: A hypervariable fungus causing root rot in trees.</title>
        <authorList>
            <person name="Chung C.L."/>
            <person name="Lee T.J."/>
            <person name="Akiba M."/>
            <person name="Lee H.H."/>
            <person name="Kuo T.H."/>
            <person name="Liu D."/>
            <person name="Ke H.M."/>
            <person name="Yokoi T."/>
            <person name="Roa M.B."/>
            <person name="Lu M.J."/>
            <person name="Chang Y.Y."/>
            <person name="Ann P.J."/>
            <person name="Tsai J.N."/>
            <person name="Chen C.Y."/>
            <person name="Tzean S.S."/>
            <person name="Ota Y."/>
            <person name="Hattori T."/>
            <person name="Sahashi N."/>
            <person name="Liou R.F."/>
            <person name="Kikuchi T."/>
            <person name="Tsai I.J."/>
        </authorList>
    </citation>
    <scope>NUCLEOTIDE SEQUENCE [LARGE SCALE GENOMIC DNA]</scope>
    <source>
        <strain evidence="1 2">FFPRI411160</strain>
    </source>
</reference>
<comment type="caution">
    <text evidence="1">The sequence shown here is derived from an EMBL/GenBank/DDBJ whole genome shotgun (WGS) entry which is preliminary data.</text>
</comment>
<dbReference type="EMBL" id="NBII01000002">
    <property type="protein sequence ID" value="PAV22525.1"/>
    <property type="molecule type" value="Genomic_DNA"/>
</dbReference>
<dbReference type="AlphaFoldDB" id="A0A286UST4"/>
<gene>
    <name evidence="1" type="ORF">PNOK_0248200</name>
</gene>
<dbReference type="InParanoid" id="A0A286UST4"/>
<sequence length="220" mass="25165">MSGKVLLFVLAEVGDKLSESEFNDWYDNEHIPLRTVLSGFHTATRLIQADNRKPTWAAIYDISDIDFLKSDAYTNLARTRSPREADLLGRIGLLDRRIYTLNESGPTTISPEFAGHTNGMALLPISFDVPPDFEAEFDRWYNEEHIALLSKVPGWLRTRRFILADSGVTGILKERGYNRYPRIQVSYVNSLENQSLSHPDLLVRSIHIMYYNGSCKEVIR</sequence>
<evidence type="ECO:0000313" key="1">
    <source>
        <dbReference type="EMBL" id="PAV22525.1"/>
    </source>
</evidence>
<name>A0A286UST4_9AGAM</name>
<organism evidence="1 2">
    <name type="scientific">Pyrrhoderma noxium</name>
    <dbReference type="NCBI Taxonomy" id="2282107"/>
    <lineage>
        <taxon>Eukaryota</taxon>
        <taxon>Fungi</taxon>
        <taxon>Dikarya</taxon>
        <taxon>Basidiomycota</taxon>
        <taxon>Agaricomycotina</taxon>
        <taxon>Agaricomycetes</taxon>
        <taxon>Hymenochaetales</taxon>
        <taxon>Hymenochaetaceae</taxon>
        <taxon>Pyrrhoderma</taxon>
    </lineage>
</organism>